<protein>
    <submittedName>
        <fullName evidence="5">Class I SAM-dependent methyltransferase</fullName>
    </submittedName>
</protein>
<keyword evidence="2 5" id="KW-0808">Transferase</keyword>
<dbReference type="SUPFAM" id="SSF53335">
    <property type="entry name" value="S-adenosyl-L-methionine-dependent methyltransferases"/>
    <property type="match status" value="1"/>
</dbReference>
<evidence type="ECO:0000313" key="5">
    <source>
        <dbReference type="EMBL" id="QDP79073.1"/>
    </source>
</evidence>
<dbReference type="Gene3D" id="3.40.50.150">
    <property type="entry name" value="Vaccinia Virus protein VP39"/>
    <property type="match status" value="1"/>
</dbReference>
<gene>
    <name evidence="5" type="ORF">FOH10_10370</name>
</gene>
<reference evidence="5 6" key="1">
    <citation type="submission" date="2019-07" db="EMBL/GenBank/DDBJ databases">
        <title>Complete Genome Sequence and Methylome Analysis of Nocardia otitidis-caviarum NEB252.</title>
        <authorList>
            <person name="Fomenkov A."/>
            <person name="Anton B.P."/>
            <person name="Vincze T."/>
            <person name="Roberts R.J."/>
        </authorList>
    </citation>
    <scope>NUCLEOTIDE SEQUENCE [LARGE SCALE GENOMIC DNA]</scope>
    <source>
        <strain evidence="5 6">NEB252</strain>
    </source>
</reference>
<dbReference type="InterPro" id="IPR029063">
    <property type="entry name" value="SAM-dependent_MTases_sf"/>
</dbReference>
<dbReference type="AlphaFoldDB" id="A0A516NJI5"/>
<dbReference type="EMBL" id="CP041695">
    <property type="protein sequence ID" value="QDP79073.1"/>
    <property type="molecule type" value="Genomic_DNA"/>
</dbReference>
<dbReference type="PANTHER" id="PTHR43464">
    <property type="entry name" value="METHYLTRANSFERASE"/>
    <property type="match status" value="1"/>
</dbReference>
<accession>A0A516NJI5</accession>
<dbReference type="Proteomes" id="UP000317039">
    <property type="component" value="Chromosome"/>
</dbReference>
<dbReference type="GO" id="GO:0008168">
    <property type="term" value="F:methyltransferase activity"/>
    <property type="evidence" value="ECO:0007669"/>
    <property type="project" value="UniProtKB-KW"/>
</dbReference>
<dbReference type="InterPro" id="IPR041698">
    <property type="entry name" value="Methyltransf_25"/>
</dbReference>
<name>A0A516NJI5_9NOCA</name>
<feature type="domain" description="Methyltransferase" evidence="4">
    <location>
        <begin position="57"/>
        <end position="148"/>
    </location>
</feature>
<evidence type="ECO:0000256" key="3">
    <source>
        <dbReference type="ARBA" id="ARBA00022691"/>
    </source>
</evidence>
<dbReference type="PANTHER" id="PTHR43464:SF19">
    <property type="entry name" value="UBIQUINONE BIOSYNTHESIS O-METHYLTRANSFERASE, MITOCHONDRIAL"/>
    <property type="match status" value="1"/>
</dbReference>
<evidence type="ECO:0000256" key="2">
    <source>
        <dbReference type="ARBA" id="ARBA00022679"/>
    </source>
</evidence>
<organism evidence="5 6">
    <name type="scientific">Nocardia otitidiscaviarum</name>
    <dbReference type="NCBI Taxonomy" id="1823"/>
    <lineage>
        <taxon>Bacteria</taxon>
        <taxon>Bacillati</taxon>
        <taxon>Actinomycetota</taxon>
        <taxon>Actinomycetes</taxon>
        <taxon>Mycobacteriales</taxon>
        <taxon>Nocardiaceae</taxon>
        <taxon>Nocardia</taxon>
    </lineage>
</organism>
<dbReference type="KEGG" id="nod:FOH10_10370"/>
<keyword evidence="3" id="KW-0949">S-adenosyl-L-methionine</keyword>
<keyword evidence="1 5" id="KW-0489">Methyltransferase</keyword>
<sequence length="226" mass="23391">MTEGQSYQALRKTPCQTLITWPISIGMPCIAATAATPCPPDTPLLAHTATLTPGTALDLGCGAGGNALELVRRGWRVTGVDIAPRALASARASACARGLELELVLGDSVTWRPEIRYDLVLSSYALPVGAAAQAATYATIAAALAPGGTLVLAEWDGERTTWAGPGELVTAAALDEGIVAAGLRVERLERVLVPAHRHRGDESPVPREAALVLVARAAHDILGSGH</sequence>
<evidence type="ECO:0000313" key="6">
    <source>
        <dbReference type="Proteomes" id="UP000317039"/>
    </source>
</evidence>
<evidence type="ECO:0000259" key="4">
    <source>
        <dbReference type="Pfam" id="PF13649"/>
    </source>
</evidence>
<dbReference type="CDD" id="cd02440">
    <property type="entry name" value="AdoMet_MTases"/>
    <property type="match status" value="1"/>
</dbReference>
<proteinExistence type="predicted"/>
<dbReference type="Pfam" id="PF13649">
    <property type="entry name" value="Methyltransf_25"/>
    <property type="match status" value="1"/>
</dbReference>
<dbReference type="GO" id="GO:0032259">
    <property type="term" value="P:methylation"/>
    <property type="evidence" value="ECO:0007669"/>
    <property type="project" value="UniProtKB-KW"/>
</dbReference>
<evidence type="ECO:0000256" key="1">
    <source>
        <dbReference type="ARBA" id="ARBA00022603"/>
    </source>
</evidence>